<evidence type="ECO:0000256" key="1">
    <source>
        <dbReference type="SAM" id="Phobius"/>
    </source>
</evidence>
<sequence length="132" mass="13458">MSDATHGAGTGDLVRQAAEQISRLVRDELALARAEMMQKGKRAGAGAGLLGGGGVAALYGVAALVATVVLALAEAIPAWLSALIVTVALFAVAGVLALVGRRQVARAVPPVPREAARSVRADIGEVRERAQR</sequence>
<dbReference type="RefSeq" id="WP_377261592.1">
    <property type="nucleotide sequence ID" value="NZ_JBHLUH010000089.1"/>
</dbReference>
<gene>
    <name evidence="2" type="ORF">ACFFIA_39335</name>
</gene>
<keyword evidence="1" id="KW-0812">Transmembrane</keyword>
<keyword evidence="3" id="KW-1185">Reference proteome</keyword>
<dbReference type="Proteomes" id="UP001589867">
    <property type="component" value="Unassembled WGS sequence"/>
</dbReference>
<protein>
    <submittedName>
        <fullName evidence="2">Phage holin family protein</fullName>
    </submittedName>
</protein>
<reference evidence="2 3" key="1">
    <citation type="submission" date="2024-09" db="EMBL/GenBank/DDBJ databases">
        <authorList>
            <person name="Sun Q."/>
            <person name="Mori K."/>
        </authorList>
    </citation>
    <scope>NUCLEOTIDE SEQUENCE [LARGE SCALE GENOMIC DNA]</scope>
    <source>
        <strain evidence="2 3">TBRC 3947</strain>
    </source>
</reference>
<organism evidence="2 3">
    <name type="scientific">Phytohabitans kaempferiae</name>
    <dbReference type="NCBI Taxonomy" id="1620943"/>
    <lineage>
        <taxon>Bacteria</taxon>
        <taxon>Bacillati</taxon>
        <taxon>Actinomycetota</taxon>
        <taxon>Actinomycetes</taxon>
        <taxon>Micromonosporales</taxon>
        <taxon>Micromonosporaceae</taxon>
    </lineage>
</organism>
<evidence type="ECO:0000313" key="3">
    <source>
        <dbReference type="Proteomes" id="UP001589867"/>
    </source>
</evidence>
<keyword evidence="1" id="KW-1133">Transmembrane helix</keyword>
<dbReference type="Pfam" id="PF07332">
    <property type="entry name" value="Phage_holin_3_6"/>
    <property type="match status" value="1"/>
</dbReference>
<comment type="caution">
    <text evidence="2">The sequence shown here is derived from an EMBL/GenBank/DDBJ whole genome shotgun (WGS) entry which is preliminary data.</text>
</comment>
<feature type="transmembrane region" description="Helical" evidence="1">
    <location>
        <begin position="43"/>
        <end position="72"/>
    </location>
</feature>
<dbReference type="InterPro" id="IPR009937">
    <property type="entry name" value="Phage_holin_3_6"/>
</dbReference>
<evidence type="ECO:0000313" key="2">
    <source>
        <dbReference type="EMBL" id="MFC0533676.1"/>
    </source>
</evidence>
<name>A0ABV6MG43_9ACTN</name>
<keyword evidence="1" id="KW-0472">Membrane</keyword>
<accession>A0ABV6MG43</accession>
<proteinExistence type="predicted"/>
<dbReference type="EMBL" id="JBHLUH010000089">
    <property type="protein sequence ID" value="MFC0533676.1"/>
    <property type="molecule type" value="Genomic_DNA"/>
</dbReference>
<feature type="transmembrane region" description="Helical" evidence="1">
    <location>
        <begin position="78"/>
        <end position="99"/>
    </location>
</feature>